<feature type="coiled-coil region" evidence="1">
    <location>
        <begin position="48"/>
        <end position="99"/>
    </location>
</feature>
<dbReference type="RefSeq" id="WP_034376944.1">
    <property type="nucleotide sequence ID" value="NZ_AP019775.1"/>
</dbReference>
<keyword evidence="1" id="KW-0175">Coiled coil</keyword>
<feature type="region of interest" description="Disordered" evidence="2">
    <location>
        <begin position="1"/>
        <end position="41"/>
    </location>
</feature>
<sequence>MFAQSDSTSNENNASNVASQSDNSHSKNKTAQLKPLSEKSTRELGKLISRLEIQIVKFENERHVLQNNLAKLNNKLNELKQKQAEASKMLFEKRKQEQQRK</sequence>
<dbReference type="AlphaFoldDB" id="A0A6J4D026"/>
<dbReference type="Proteomes" id="UP000317935">
    <property type="component" value="Plasmid pSNTW101c_1"/>
</dbReference>
<protein>
    <submittedName>
        <fullName evidence="3">Uncharacterized protein</fullName>
    </submittedName>
</protein>
<reference evidence="3 4" key="1">
    <citation type="submission" date="2019-06" db="EMBL/GenBank/DDBJ databases">
        <title>Complete genome sequence of Helicobacter suis SNTW101c.</title>
        <authorList>
            <person name="Rimbara E."/>
            <person name="Suzuki M."/>
            <person name="Matsui H."/>
            <person name="Nakamura M."/>
            <person name="Mori S."/>
            <person name="Shibayama K."/>
        </authorList>
    </citation>
    <scope>NUCLEOTIDE SEQUENCE [LARGE SCALE GENOMIC DNA]</scope>
    <source>
        <strain evidence="3 4">SNTW101c</strain>
        <plasmid evidence="4">Plasmid: psntw101c_1 dna</plasmid>
    </source>
</reference>
<gene>
    <name evidence="3" type="ORF">SNTW_17340</name>
</gene>
<proteinExistence type="predicted"/>
<geneLocation type="plasmid" evidence="4">
    <name>: psntw101c_1 dna</name>
</geneLocation>
<evidence type="ECO:0000256" key="1">
    <source>
        <dbReference type="SAM" id="Coils"/>
    </source>
</evidence>
<evidence type="ECO:0000256" key="2">
    <source>
        <dbReference type="SAM" id="MobiDB-lite"/>
    </source>
</evidence>
<keyword evidence="3" id="KW-0614">Plasmid</keyword>
<accession>A0A6J4D026</accession>
<dbReference type="EMBL" id="AP019775">
    <property type="protein sequence ID" value="BCD71089.1"/>
    <property type="molecule type" value="Genomic_DNA"/>
</dbReference>
<organism evidence="3 4">
    <name type="scientific">Helicobacter suis</name>
    <dbReference type="NCBI Taxonomy" id="104628"/>
    <lineage>
        <taxon>Bacteria</taxon>
        <taxon>Pseudomonadati</taxon>
        <taxon>Campylobacterota</taxon>
        <taxon>Epsilonproteobacteria</taxon>
        <taxon>Campylobacterales</taxon>
        <taxon>Helicobacteraceae</taxon>
        <taxon>Helicobacter</taxon>
    </lineage>
</organism>
<evidence type="ECO:0000313" key="4">
    <source>
        <dbReference type="Proteomes" id="UP000317935"/>
    </source>
</evidence>
<evidence type="ECO:0000313" key="3">
    <source>
        <dbReference type="EMBL" id="BCD71089.1"/>
    </source>
</evidence>
<name>A0A6J4D026_9HELI</name>
<feature type="compositionally biased region" description="Polar residues" evidence="2">
    <location>
        <begin position="1"/>
        <end position="23"/>
    </location>
</feature>